<organism evidence="1 2">
    <name type="scientific">Brassica campestris</name>
    <name type="common">Field mustard</name>
    <dbReference type="NCBI Taxonomy" id="3711"/>
    <lineage>
        <taxon>Eukaryota</taxon>
        <taxon>Viridiplantae</taxon>
        <taxon>Streptophyta</taxon>
        <taxon>Embryophyta</taxon>
        <taxon>Tracheophyta</taxon>
        <taxon>Spermatophyta</taxon>
        <taxon>Magnoliopsida</taxon>
        <taxon>eudicotyledons</taxon>
        <taxon>Gunneridae</taxon>
        <taxon>Pentapetalae</taxon>
        <taxon>rosids</taxon>
        <taxon>malvids</taxon>
        <taxon>Brassicales</taxon>
        <taxon>Brassicaceae</taxon>
        <taxon>Brassiceae</taxon>
        <taxon>Brassica</taxon>
    </lineage>
</organism>
<sequence length="49" mass="5436">LRLCWLSLSLGVGPWRVVVWGGLSLQIKLISVYAGERTQALLTVYGCCR</sequence>
<evidence type="ECO:0000313" key="1">
    <source>
        <dbReference type="EMBL" id="CAG7901854.1"/>
    </source>
</evidence>
<gene>
    <name evidence="1" type="ORF">BRAPAZ1V2_A07P14980.2</name>
</gene>
<accession>A0A8D9HNG1</accession>
<name>A0A8D9HNG1_BRACM</name>
<reference evidence="1 2" key="1">
    <citation type="submission" date="2021-07" db="EMBL/GenBank/DDBJ databases">
        <authorList>
            <consortium name="Genoscope - CEA"/>
            <person name="William W."/>
        </authorList>
    </citation>
    <scope>NUCLEOTIDE SEQUENCE [LARGE SCALE GENOMIC DNA]</scope>
</reference>
<dbReference type="EMBL" id="LS974623">
    <property type="protein sequence ID" value="CAG7901854.1"/>
    <property type="molecule type" value="Genomic_DNA"/>
</dbReference>
<evidence type="ECO:0000313" key="2">
    <source>
        <dbReference type="Proteomes" id="UP000694005"/>
    </source>
</evidence>
<protein>
    <submittedName>
        <fullName evidence="1">Uncharacterized protein</fullName>
    </submittedName>
</protein>
<proteinExistence type="predicted"/>
<dbReference type="Proteomes" id="UP000694005">
    <property type="component" value="Chromosome A07"/>
</dbReference>
<feature type="non-terminal residue" evidence="1">
    <location>
        <position position="1"/>
    </location>
</feature>
<dbReference type="AlphaFoldDB" id="A0A8D9HNG1"/>